<comment type="caution">
    <text evidence="1">The sequence shown here is derived from an EMBL/GenBank/DDBJ whole genome shotgun (WGS) entry which is preliminary data.</text>
</comment>
<accession>A0A9Q3DR21</accession>
<protein>
    <submittedName>
        <fullName evidence="1">Uncharacterized protein</fullName>
    </submittedName>
</protein>
<reference evidence="1" key="1">
    <citation type="submission" date="2021-03" db="EMBL/GenBank/DDBJ databases">
        <title>Draft genome sequence of rust myrtle Austropuccinia psidii MF-1, a brazilian biotype.</title>
        <authorList>
            <person name="Quecine M.C."/>
            <person name="Pachon D.M.R."/>
            <person name="Bonatelli M.L."/>
            <person name="Correr F.H."/>
            <person name="Franceschini L.M."/>
            <person name="Leite T.F."/>
            <person name="Margarido G.R.A."/>
            <person name="Almeida C.A."/>
            <person name="Ferrarezi J.A."/>
            <person name="Labate C.A."/>
        </authorList>
    </citation>
    <scope>NUCLEOTIDE SEQUENCE</scope>
    <source>
        <strain evidence="1">MF-1</strain>
    </source>
</reference>
<evidence type="ECO:0000313" key="1">
    <source>
        <dbReference type="EMBL" id="MBW0505535.1"/>
    </source>
</evidence>
<dbReference type="Proteomes" id="UP000765509">
    <property type="component" value="Unassembled WGS sequence"/>
</dbReference>
<evidence type="ECO:0000313" key="2">
    <source>
        <dbReference type="Proteomes" id="UP000765509"/>
    </source>
</evidence>
<gene>
    <name evidence="1" type="ORF">O181_045250</name>
</gene>
<dbReference type="AlphaFoldDB" id="A0A9Q3DR21"/>
<keyword evidence="2" id="KW-1185">Reference proteome</keyword>
<organism evidence="1 2">
    <name type="scientific">Austropuccinia psidii MF-1</name>
    <dbReference type="NCBI Taxonomy" id="1389203"/>
    <lineage>
        <taxon>Eukaryota</taxon>
        <taxon>Fungi</taxon>
        <taxon>Dikarya</taxon>
        <taxon>Basidiomycota</taxon>
        <taxon>Pucciniomycotina</taxon>
        <taxon>Pucciniomycetes</taxon>
        <taxon>Pucciniales</taxon>
        <taxon>Sphaerophragmiaceae</taxon>
        <taxon>Austropuccinia</taxon>
    </lineage>
</organism>
<sequence length="83" mass="9431">MHQILGKAVLFQISIHTSTLAELSIGQGKLPEMIGNAFAEYNHQTHDIAPLSKNREPTFPFSQTSEYDANYYFNWKPAQCKSK</sequence>
<name>A0A9Q3DR21_9BASI</name>
<dbReference type="EMBL" id="AVOT02018553">
    <property type="protein sequence ID" value="MBW0505535.1"/>
    <property type="molecule type" value="Genomic_DNA"/>
</dbReference>
<proteinExistence type="predicted"/>